<gene>
    <name evidence="3" type="ORF">PR018_18185</name>
</gene>
<evidence type="ECO:0000313" key="4">
    <source>
        <dbReference type="Proteomes" id="UP000318939"/>
    </source>
</evidence>
<comment type="similarity">
    <text evidence="1">Belongs to the universal stress protein A family.</text>
</comment>
<keyword evidence="3" id="KW-0614">Plasmid</keyword>
<feature type="domain" description="UspA" evidence="2">
    <location>
        <begin position="1"/>
        <end position="134"/>
    </location>
</feature>
<dbReference type="Pfam" id="PF00582">
    <property type="entry name" value="Usp"/>
    <property type="match status" value="1"/>
</dbReference>
<dbReference type="SUPFAM" id="SSF52402">
    <property type="entry name" value="Adenine nucleotide alpha hydrolases-like"/>
    <property type="match status" value="1"/>
</dbReference>
<reference evidence="3 4" key="1">
    <citation type="journal article" date="2019" name="Phytopathology">
        <title>A Novel Group of Rhizobium tumorigenes-Like Agrobacteria Associated with Crown Gall Disease of Rhododendron and Blueberry.</title>
        <authorList>
            <person name="Kuzmanovic N."/>
            <person name="Behrens P."/>
            <person name="Idczak E."/>
            <person name="Wagner S."/>
            <person name="Gotz M."/>
            <person name="Sproer C."/>
            <person name="Bunk B."/>
            <person name="Overmann J."/>
            <person name="Smalla K."/>
        </authorList>
    </citation>
    <scope>NUCLEOTIDE SEQUENCE [LARGE SCALE GENOMIC DNA]</scope>
    <source>
        <strain evidence="4">rho-6.2</strain>
    </source>
</reference>
<evidence type="ECO:0000256" key="1">
    <source>
        <dbReference type="ARBA" id="ARBA00008791"/>
    </source>
</evidence>
<dbReference type="InterPro" id="IPR006015">
    <property type="entry name" value="Universal_stress_UspA"/>
</dbReference>
<dbReference type="PANTHER" id="PTHR46268">
    <property type="entry name" value="STRESS RESPONSE PROTEIN NHAX"/>
    <property type="match status" value="1"/>
</dbReference>
<dbReference type="PANTHER" id="PTHR46268:SF6">
    <property type="entry name" value="UNIVERSAL STRESS PROTEIN UP12"/>
    <property type="match status" value="1"/>
</dbReference>
<sequence>MYSRIICAIGLGPREKAEHMLRRASALLDSDGEIIALHVVESVPHYTPQSAPSSADMDWMSDVEAKLKSLCSRLNIEATYMIKAGRVAPTILDAARERNADLVIVGTHVQDITDALFGSIVDRVTRAASCSVLVDRH</sequence>
<dbReference type="Proteomes" id="UP000318939">
    <property type="component" value="Plasmid unnamed1"/>
</dbReference>
<name>A0ABY8IPZ2_9HYPH</name>
<dbReference type="InterPro" id="IPR014729">
    <property type="entry name" value="Rossmann-like_a/b/a_fold"/>
</dbReference>
<accession>A0ABY8IPZ2</accession>
<dbReference type="CDD" id="cd00293">
    <property type="entry name" value="USP-like"/>
    <property type="match status" value="1"/>
</dbReference>
<evidence type="ECO:0000259" key="2">
    <source>
        <dbReference type="Pfam" id="PF00582"/>
    </source>
</evidence>
<dbReference type="InterPro" id="IPR006016">
    <property type="entry name" value="UspA"/>
</dbReference>
<proteinExistence type="inferred from homology"/>
<dbReference type="EMBL" id="CP117268">
    <property type="protein sequence ID" value="WFS25515.1"/>
    <property type="molecule type" value="Genomic_DNA"/>
</dbReference>
<keyword evidence="4" id="KW-1185">Reference proteome</keyword>
<protein>
    <submittedName>
        <fullName evidence="3">Universal stress protein</fullName>
    </submittedName>
</protein>
<dbReference type="PRINTS" id="PR01438">
    <property type="entry name" value="UNVRSLSTRESS"/>
</dbReference>
<evidence type="ECO:0000313" key="3">
    <source>
        <dbReference type="EMBL" id="WFS25515.1"/>
    </source>
</evidence>
<dbReference type="Gene3D" id="3.40.50.620">
    <property type="entry name" value="HUPs"/>
    <property type="match status" value="1"/>
</dbReference>
<reference evidence="3 4" key="2">
    <citation type="journal article" date="2023" name="MicrobiologyOpen">
        <title>Genomics of the tumorigenes clade of the family Rhizobiaceae and description of Rhizobium rhododendri sp. nov.</title>
        <authorList>
            <person name="Kuzmanovic N."/>
            <person name="diCenzo G.C."/>
            <person name="Bunk B."/>
            <person name="Sproeer C."/>
            <person name="Fruehling A."/>
            <person name="Neumann-Schaal M."/>
            <person name="Overmann J."/>
            <person name="Smalla K."/>
        </authorList>
    </citation>
    <scope>NUCLEOTIDE SEQUENCE [LARGE SCALE GENOMIC DNA]</scope>
    <source>
        <strain evidence="4">rho-6.2</strain>
        <plasmid evidence="3 4">unnamed1</plasmid>
    </source>
</reference>
<geneLocation type="plasmid" evidence="3 4">
    <name>unnamed1</name>
</geneLocation>
<organism evidence="3 4">
    <name type="scientific">Rhizobium rhododendri</name>
    <dbReference type="NCBI Taxonomy" id="2506430"/>
    <lineage>
        <taxon>Bacteria</taxon>
        <taxon>Pseudomonadati</taxon>
        <taxon>Pseudomonadota</taxon>
        <taxon>Alphaproteobacteria</taxon>
        <taxon>Hyphomicrobiales</taxon>
        <taxon>Rhizobiaceae</taxon>
        <taxon>Rhizobium/Agrobacterium group</taxon>
        <taxon>Rhizobium</taxon>
    </lineage>
</organism>